<protein>
    <submittedName>
        <fullName evidence="4">L-alanine-DL-glutamate epimerase-like enolase superfamily enzyme</fullName>
    </submittedName>
</protein>
<name>A0ABU0CVA0_9BACI</name>
<dbReference type="PANTHER" id="PTHR48080:SF2">
    <property type="entry name" value="D-GALACTONATE DEHYDRATASE"/>
    <property type="match status" value="1"/>
</dbReference>
<dbReference type="CDD" id="cd03316">
    <property type="entry name" value="MR_like"/>
    <property type="match status" value="1"/>
</dbReference>
<keyword evidence="1" id="KW-0479">Metal-binding</keyword>
<dbReference type="Pfam" id="PF02746">
    <property type="entry name" value="MR_MLE_N"/>
    <property type="match status" value="1"/>
</dbReference>
<feature type="domain" description="Mandelate racemase/muconate lactonizing enzyme C-terminal" evidence="3">
    <location>
        <begin position="138"/>
        <end position="245"/>
    </location>
</feature>
<keyword evidence="2" id="KW-0456">Lyase</keyword>
<evidence type="ECO:0000259" key="3">
    <source>
        <dbReference type="SMART" id="SM00922"/>
    </source>
</evidence>
<dbReference type="InterPro" id="IPR013341">
    <property type="entry name" value="Mandelate_racemase_N_dom"/>
</dbReference>
<dbReference type="Pfam" id="PF13378">
    <property type="entry name" value="MR_MLE_C"/>
    <property type="match status" value="1"/>
</dbReference>
<gene>
    <name evidence="4" type="ORF">J2S00_002857</name>
</gene>
<dbReference type="InterPro" id="IPR029065">
    <property type="entry name" value="Enolase_C-like"/>
</dbReference>
<organism evidence="4 5">
    <name type="scientific">Caldalkalibacillus uzonensis</name>
    <dbReference type="NCBI Taxonomy" id="353224"/>
    <lineage>
        <taxon>Bacteria</taxon>
        <taxon>Bacillati</taxon>
        <taxon>Bacillota</taxon>
        <taxon>Bacilli</taxon>
        <taxon>Bacillales</taxon>
        <taxon>Bacillaceae</taxon>
        <taxon>Caldalkalibacillus</taxon>
    </lineage>
</organism>
<dbReference type="InterPro" id="IPR013342">
    <property type="entry name" value="Mandelate_racemase_C"/>
</dbReference>
<dbReference type="SMART" id="SM00922">
    <property type="entry name" value="MR_MLE"/>
    <property type="match status" value="1"/>
</dbReference>
<dbReference type="SUPFAM" id="SSF54826">
    <property type="entry name" value="Enolase N-terminal domain-like"/>
    <property type="match status" value="1"/>
</dbReference>
<evidence type="ECO:0000256" key="2">
    <source>
        <dbReference type="ARBA" id="ARBA00023239"/>
    </source>
</evidence>
<sequence>MKITAVETIQIPEHPHLLFVQIHTDEGITGLGETFPRPSSSVAVIHDVLTGLILGQNPFDIERLWRDMFQAINYHGYAGAELRALSAIDMALWDILGKASNLPVYRLLGGKCREEIPVYNTCVSHGPYQDHELFTENPEELAQSLLADGIRAMKIWHFDELSVKTGGQSISKEDLAYGVSIVERIRQAVGDKMEIAIEGHACWNLPSAIKIAKALEPYDVMWLEDLIPADNIGALRQLRNTTTSPICASERLFSRFQFLPLLQQEAVDIVMPDIAWVGGISEMKKIATLASAYQLPIAPHNCGGPIISLANAHICANIPNLFICESVRAFYNTYFKNIVTNPIQVKNGFMQIPEAPGIGAELLPELLKRDDLIRRVTKDSGVNTHWAVGDPWKDDLGNNF</sequence>
<dbReference type="EMBL" id="JAUSUQ010000011">
    <property type="protein sequence ID" value="MDQ0340062.1"/>
    <property type="molecule type" value="Genomic_DNA"/>
</dbReference>
<accession>A0ABU0CVA0</accession>
<dbReference type="PANTHER" id="PTHR48080">
    <property type="entry name" value="D-GALACTONATE DEHYDRATASE-RELATED"/>
    <property type="match status" value="1"/>
</dbReference>
<dbReference type="SFLD" id="SFLDG00179">
    <property type="entry name" value="mandelate_racemase"/>
    <property type="match status" value="1"/>
</dbReference>
<dbReference type="Proteomes" id="UP001232445">
    <property type="component" value="Unassembled WGS sequence"/>
</dbReference>
<evidence type="ECO:0000313" key="5">
    <source>
        <dbReference type="Proteomes" id="UP001232445"/>
    </source>
</evidence>
<dbReference type="PROSITE" id="PS00908">
    <property type="entry name" value="MR_MLE_1"/>
    <property type="match status" value="1"/>
</dbReference>
<dbReference type="SUPFAM" id="SSF51604">
    <property type="entry name" value="Enolase C-terminal domain-like"/>
    <property type="match status" value="1"/>
</dbReference>
<dbReference type="InterPro" id="IPR034593">
    <property type="entry name" value="DgoD-like"/>
</dbReference>
<dbReference type="RefSeq" id="WP_307341028.1">
    <property type="nucleotide sequence ID" value="NZ_JAUSUQ010000011.1"/>
</dbReference>
<keyword evidence="5" id="KW-1185">Reference proteome</keyword>
<evidence type="ECO:0000313" key="4">
    <source>
        <dbReference type="EMBL" id="MDQ0340062.1"/>
    </source>
</evidence>
<dbReference type="InterPro" id="IPR029017">
    <property type="entry name" value="Enolase-like_N"/>
</dbReference>
<comment type="caution">
    <text evidence="4">The sequence shown here is derived from an EMBL/GenBank/DDBJ whole genome shotgun (WGS) entry which is preliminary data.</text>
</comment>
<dbReference type="InterPro" id="IPR018110">
    <property type="entry name" value="Mandel_Rmase/mucon_lact_enz_CS"/>
</dbReference>
<dbReference type="Gene3D" id="3.30.390.10">
    <property type="entry name" value="Enolase-like, N-terminal domain"/>
    <property type="match status" value="1"/>
</dbReference>
<dbReference type="Gene3D" id="3.20.20.120">
    <property type="entry name" value="Enolase-like C-terminal domain"/>
    <property type="match status" value="1"/>
</dbReference>
<reference evidence="4 5" key="1">
    <citation type="submission" date="2023-07" db="EMBL/GenBank/DDBJ databases">
        <title>Genomic Encyclopedia of Type Strains, Phase IV (KMG-IV): sequencing the most valuable type-strain genomes for metagenomic binning, comparative biology and taxonomic classification.</title>
        <authorList>
            <person name="Goeker M."/>
        </authorList>
    </citation>
    <scope>NUCLEOTIDE SEQUENCE [LARGE SCALE GENOMIC DNA]</scope>
    <source>
        <strain evidence="4 5">DSM 17740</strain>
    </source>
</reference>
<dbReference type="InterPro" id="IPR036849">
    <property type="entry name" value="Enolase-like_C_sf"/>
</dbReference>
<dbReference type="SFLD" id="SFLDS00001">
    <property type="entry name" value="Enolase"/>
    <property type="match status" value="1"/>
</dbReference>
<proteinExistence type="predicted"/>
<evidence type="ECO:0000256" key="1">
    <source>
        <dbReference type="ARBA" id="ARBA00022723"/>
    </source>
</evidence>